<comment type="subcellular location">
    <subcellularLocation>
        <location evidence="1">Fimbrium</location>
    </subcellularLocation>
</comment>
<dbReference type="KEGG" id="dal:Dalk_4404"/>
<feature type="compositionally biased region" description="Polar residues" evidence="7">
    <location>
        <begin position="1917"/>
        <end position="1928"/>
    </location>
</feature>
<dbReference type="Gene3D" id="2.60.120.200">
    <property type="match status" value="1"/>
</dbReference>
<name>B8FNB4_DESAL</name>
<dbReference type="EMBL" id="CP001322">
    <property type="protein sequence ID" value="ACL06083.1"/>
    <property type="molecule type" value="Genomic_DNA"/>
</dbReference>
<evidence type="ECO:0000256" key="7">
    <source>
        <dbReference type="SAM" id="MobiDB-lite"/>
    </source>
</evidence>
<comment type="similarity">
    <text evidence="2">Belongs to the PilY1 family.</text>
</comment>
<dbReference type="SMART" id="SM00564">
    <property type="entry name" value="PQQ"/>
    <property type="match status" value="2"/>
</dbReference>
<dbReference type="RefSeq" id="WP_015949129.1">
    <property type="nucleotide sequence ID" value="NC_011768.1"/>
</dbReference>
<dbReference type="InterPro" id="IPR033803">
    <property type="entry name" value="CBD-like_Golvesin-Xly"/>
</dbReference>
<feature type="compositionally biased region" description="Acidic residues" evidence="7">
    <location>
        <begin position="1890"/>
        <end position="1906"/>
    </location>
</feature>
<evidence type="ECO:0000259" key="8">
    <source>
        <dbReference type="Pfam" id="PF05567"/>
    </source>
</evidence>
<organism evidence="10 11">
    <name type="scientific">Desulfatibacillum aliphaticivorans</name>
    <dbReference type="NCBI Taxonomy" id="218208"/>
    <lineage>
        <taxon>Bacteria</taxon>
        <taxon>Pseudomonadati</taxon>
        <taxon>Thermodesulfobacteriota</taxon>
        <taxon>Desulfobacteria</taxon>
        <taxon>Desulfobacterales</taxon>
        <taxon>Desulfatibacillaceae</taxon>
        <taxon>Desulfatibacillum</taxon>
    </lineage>
</organism>
<dbReference type="HOGENOM" id="CLU_234748_0_0_7"/>
<dbReference type="eggNOG" id="COG3419">
    <property type="taxonomic scope" value="Bacteria"/>
</dbReference>
<dbReference type="InterPro" id="IPR013320">
    <property type="entry name" value="ConA-like_dom_sf"/>
</dbReference>
<dbReference type="InterPro" id="IPR018391">
    <property type="entry name" value="PQQ_b-propeller_rpt"/>
</dbReference>
<reference evidence="10 11" key="1">
    <citation type="journal article" date="2012" name="Environ. Microbiol.">
        <title>The genome sequence of Desulfatibacillum alkenivorans AK-01: a blueprint for anaerobic alkane oxidation.</title>
        <authorList>
            <person name="Callaghan A.V."/>
            <person name="Morris B.E."/>
            <person name="Pereira I.A."/>
            <person name="McInerney M.J."/>
            <person name="Austin R.N."/>
            <person name="Groves J.T."/>
            <person name="Kukor J.J."/>
            <person name="Suflita J.M."/>
            <person name="Young L.Y."/>
            <person name="Zylstra G.J."/>
            <person name="Wawrik B."/>
        </authorList>
    </citation>
    <scope>NUCLEOTIDE SEQUENCE [LARGE SCALE GENOMIC DNA]</scope>
    <source>
        <strain evidence="10 11">AK-01</strain>
    </source>
</reference>
<dbReference type="InterPro" id="IPR036465">
    <property type="entry name" value="vWFA_dom_sf"/>
</dbReference>
<dbReference type="InterPro" id="IPR008707">
    <property type="entry name" value="B-propeller_PilY1"/>
</dbReference>
<dbReference type="GO" id="GO:0009289">
    <property type="term" value="C:pilus"/>
    <property type="evidence" value="ECO:0007669"/>
    <property type="project" value="UniProtKB-SubCell"/>
</dbReference>
<gene>
    <name evidence="10" type="ordered locus">Dalk_4404</name>
</gene>
<dbReference type="Proteomes" id="UP000000739">
    <property type="component" value="Chromosome"/>
</dbReference>
<sequence>MNKTGKRKNLPLSRLTWGRVSCLVLLAVLALGAVFTPSNAYSWMSGGSNDFWVTVYFVDQDDNYIWEGKFFIETLADSDCVHELTREYSPGTTVTYNRATACNYLVHFPDIDGYETPDPEQGTWRRRNSYTVYGRYVEIPDRTTFNMDISPWQAANGGAQWRIKKLSGTNCTYGDSGDISAGEYTFDCPADTPCTCDYEVSLVDGSYYAAPTQITFNNGTDTITVNESGGVFLLEDVPSSLNTYDLSAVYDADAVRVTATLNPATAIDAGAQWKVVREAGGSCPIADSGWLNSGEEYVFNDITATCSYTIKFSSLTDWITPTEVTYNYGPGPNVNDLGTFTYEAPTGAICDDFNDGSLDPHWRFVDNTNSGVAATVQETNGKIYMSGRGSNQFSSVDEYAALYLTEVEGDFEAVVEIVNKNYTSGYSKCGLMVRNDISDSYDSKGYGCVGLTDSYGFFAYYDSNNNGILNNSYTKGSTTYPSWVKVVRTGDVFTGYYSTDGTTWVYMRDMTINTANDSMDIGIYLTAYNSGSTKNVEFDNFCVTEAAEKVPFTGLIEPVGARANAKWRLFNTDTGQWETDWLSHNETAMVLADNTYNVYWSDIDGYLEPSPNPTTSVFLASGSTANSQTGYYAAIVTTSTTTLTTEASTTTTTTTAATTTTTTTTIPGTLCLSLADVPMETQLQAAPAMIMFVLDDSGSMDWCFMTDESDGLFSSRYYNWYMSDNGYGTKYLSDETLWKAKYAGYNHMYYDPMSTYDPWPNYNNANINAPQSDPTKATPTLALGDTYVTVNLEYLVDDLDGSPDFIYTLSNGAAFGTSSSPDAIISDHYLYSNAKGDYEVVWTPTNLPAGVYNVYVNWVTSSGRGDDIVYTINHAGGATVTPSYDQSVNGGSWQPLVAADGTAEFTFSGDPSENVTLAYSVTTSTTNRICADAVKWVPSTGVTSVDVKNAHYYTYSPSENAYYLVNLDGDKEYYRFGNNDTNYVTEASIMRDYNPPDDVIGYTLQGVERTYEEELQNFANWFSYYRRRELAAKAAVSNVIDGMQGVQIGLYTINSSSHRMGVTSVNVATTDADGVTTYTDNSGTVLTMLYDSQSSGSTPLRLGLKNVGAYYHEDETASTLGSGTPYAQSADGGDCQQAFAIVMTDGYWNGSSPSVGNQDGGEGAPFADSYSDTLADVAMKYYKNDLSSNRSDQVPTSFTDKATYQHMVTYSISFGVTGTLNPDDFDLYNSNPSARVYPTWPDPTSAEKSKIDDMWHAAVNGRGEFLSAANPTELVDSLQALLQDVVSRIGSGASVSVNGEELSADTLTFQSSYSVDGWTGDLQAYTLDVNTAAINMDVAVWSTQDWLDDADWNTDRIIATYTGTSSVPFRWTDISAYMQTLIIDENTLNFVRGDDTYEAHNGGSFRDRNHKMGDLVHSAPRFFNDTLFVGGNDGMLHAVNSNTGAEVWAYVPLHVFHNLYALSDVNYSHQFYVDLTPSVRAAGSTDLLVGGLGKGGKGYFCIDITNADSIATESELADSVLWEYPRTNTPAGDVADVGYSFSLGYIIRTTQGWSVIFGNGYSSPNQSAVLFILDAMTGELIRKIDTGTAGTCNGLSTPLPVDRDFNGVVDAAYAGDLKGNLWKFDLSSADPNAWSIAFSSGAASKPMISVSGPGGTEQPITTAPVAMAHCDSTLPGYLVIFGTGKYLGDTDFTNSDTQTLYCVWDFTDDTGLYYGDLNNATGAVSNSTAVLVEQTEDEWVSDGANEFRVMSENDINWVTANADGEYEVTNCGWYFNLPISKERIITELTLSSGTLTAITTIPKDSQCSAGGESMLMQIDPCTGSGFDSPRADINGDGLINMDDTVEITNDDGSTEKVAPSGVKVNGRIYPPVYVSIPDYDEDGANVGDDTSGDDGSTGDDEADDVGDGFGDTEFSDSDQSVRSEMANSQDKDIYQRLVIGSDTGILFWMEVE</sequence>
<evidence type="ECO:0000256" key="6">
    <source>
        <dbReference type="ARBA" id="ARBA00023263"/>
    </source>
</evidence>
<dbReference type="InterPro" id="IPR011047">
    <property type="entry name" value="Quinoprotein_ADH-like_sf"/>
</dbReference>
<evidence type="ECO:0000313" key="11">
    <source>
        <dbReference type="Proteomes" id="UP000000739"/>
    </source>
</evidence>
<accession>B8FNB4</accession>
<dbReference type="eggNOG" id="COG3506">
    <property type="taxonomic scope" value="Bacteria"/>
</dbReference>
<evidence type="ECO:0000256" key="4">
    <source>
        <dbReference type="ARBA" id="ARBA00022723"/>
    </source>
</evidence>
<dbReference type="InterPro" id="IPR009784">
    <property type="entry name" value="DUF1349"/>
</dbReference>
<protein>
    <submittedName>
        <fullName evidence="10">Pilus assembly protein</fullName>
    </submittedName>
</protein>
<keyword evidence="5" id="KW-0106">Calcium</keyword>
<dbReference type="Pfam" id="PF25275">
    <property type="entry name" value="Golvesin_C"/>
    <property type="match status" value="1"/>
</dbReference>
<evidence type="ECO:0000256" key="5">
    <source>
        <dbReference type="ARBA" id="ARBA00022837"/>
    </source>
</evidence>
<dbReference type="Pfam" id="PF05567">
    <property type="entry name" value="T4P_PilY1"/>
    <property type="match status" value="1"/>
</dbReference>
<dbReference type="SUPFAM" id="SSF50998">
    <property type="entry name" value="Quinoprotein alcohol dehydrogenase-like"/>
    <property type="match status" value="1"/>
</dbReference>
<proteinExistence type="inferred from homology"/>
<keyword evidence="3" id="KW-1029">Fimbrium biogenesis</keyword>
<dbReference type="GO" id="GO:0046872">
    <property type="term" value="F:metal ion binding"/>
    <property type="evidence" value="ECO:0007669"/>
    <property type="project" value="UniProtKB-KW"/>
</dbReference>
<dbReference type="SUPFAM" id="SSF49899">
    <property type="entry name" value="Concanavalin A-like lectins/glucanases"/>
    <property type="match status" value="1"/>
</dbReference>
<evidence type="ECO:0000256" key="1">
    <source>
        <dbReference type="ARBA" id="ARBA00004561"/>
    </source>
</evidence>
<dbReference type="Gene3D" id="3.40.50.410">
    <property type="entry name" value="von Willebrand factor, type A domain"/>
    <property type="match status" value="1"/>
</dbReference>
<dbReference type="Pfam" id="PF07081">
    <property type="entry name" value="DUF1349"/>
    <property type="match status" value="1"/>
</dbReference>
<feature type="domain" description="Golvesin/Xly CBD-like" evidence="9">
    <location>
        <begin position="823"/>
        <end position="936"/>
    </location>
</feature>
<keyword evidence="6" id="KW-0281">Fimbrium</keyword>
<evidence type="ECO:0000256" key="2">
    <source>
        <dbReference type="ARBA" id="ARBA00008387"/>
    </source>
</evidence>
<evidence type="ECO:0000313" key="10">
    <source>
        <dbReference type="EMBL" id="ACL06083.1"/>
    </source>
</evidence>
<evidence type="ECO:0000259" key="9">
    <source>
        <dbReference type="Pfam" id="PF25275"/>
    </source>
</evidence>
<keyword evidence="4" id="KW-0479">Metal-binding</keyword>
<evidence type="ECO:0000256" key="3">
    <source>
        <dbReference type="ARBA" id="ARBA00022558"/>
    </source>
</evidence>
<feature type="region of interest" description="Disordered" evidence="7">
    <location>
        <begin position="1877"/>
        <end position="1929"/>
    </location>
</feature>
<keyword evidence="11" id="KW-1185">Reference proteome</keyword>
<feature type="domain" description="PilY1 beta-propeller" evidence="8">
    <location>
        <begin position="1426"/>
        <end position="1723"/>
    </location>
</feature>